<dbReference type="OrthoDB" id="4231283at2"/>
<evidence type="ECO:0000256" key="1">
    <source>
        <dbReference type="SAM" id="MobiDB-lite"/>
    </source>
</evidence>
<accession>A0A124HCX1</accession>
<feature type="compositionally biased region" description="Low complexity" evidence="1">
    <location>
        <begin position="157"/>
        <end position="167"/>
    </location>
</feature>
<dbReference type="AlphaFoldDB" id="A0A124HCX1"/>
<organism evidence="2 3">
    <name type="scientific">Streptomyces yokosukanensis</name>
    <dbReference type="NCBI Taxonomy" id="67386"/>
    <lineage>
        <taxon>Bacteria</taxon>
        <taxon>Bacillati</taxon>
        <taxon>Actinomycetota</taxon>
        <taxon>Actinomycetes</taxon>
        <taxon>Kitasatosporales</taxon>
        <taxon>Streptomycetaceae</taxon>
        <taxon>Streptomyces</taxon>
    </lineage>
</organism>
<dbReference type="EMBL" id="LMWN01000110">
    <property type="protein sequence ID" value="KUM95748.1"/>
    <property type="molecule type" value="Genomic_DNA"/>
</dbReference>
<proteinExistence type="predicted"/>
<evidence type="ECO:0000313" key="2">
    <source>
        <dbReference type="EMBL" id="KUM95748.1"/>
    </source>
</evidence>
<comment type="caution">
    <text evidence="2">The sequence shown here is derived from an EMBL/GenBank/DDBJ whole genome shotgun (WGS) entry which is preliminary data.</text>
</comment>
<sequence>MVIEAGVVAGYVIAWTVRKARRAAGRLDAEVDTVIDAGLDKLHTAVAAKLGAHPVLDDLAEEAATEEGLVSELTRQQVELAVTAAARKDDIFGREVTELVAQLQTAEKTSGITVVTAAGSAVFIGDAHAEACGDGIAFGQIAGDVHVDRGATGGQRPGPSEPGRSRP</sequence>
<dbReference type="RefSeq" id="WP_067136838.1">
    <property type="nucleotide sequence ID" value="NZ_KQ948248.1"/>
</dbReference>
<reference evidence="2 3" key="1">
    <citation type="submission" date="2015-10" db="EMBL/GenBank/DDBJ databases">
        <title>Draft genome sequence of Streptomyces yokosukanensis DSM 40224, type strain for the species Streptomyces yokosukanensis.</title>
        <authorList>
            <person name="Ruckert C."/>
            <person name="Winkler A."/>
            <person name="Kalinowski J."/>
            <person name="Kampfer P."/>
            <person name="Glaeser S."/>
        </authorList>
    </citation>
    <scope>NUCLEOTIDE SEQUENCE [LARGE SCALE GENOMIC DNA]</scope>
    <source>
        <strain evidence="2 3">DSM 40224</strain>
    </source>
</reference>
<feature type="region of interest" description="Disordered" evidence="1">
    <location>
        <begin position="147"/>
        <end position="167"/>
    </location>
</feature>
<protein>
    <submittedName>
        <fullName evidence="2">Chromosome partitioning protein</fullName>
    </submittedName>
</protein>
<evidence type="ECO:0000313" key="3">
    <source>
        <dbReference type="Proteomes" id="UP000053127"/>
    </source>
</evidence>
<dbReference type="Proteomes" id="UP000053127">
    <property type="component" value="Unassembled WGS sequence"/>
</dbReference>
<name>A0A124HCX1_9ACTN</name>
<dbReference type="STRING" id="67386.AQI95_43095"/>
<keyword evidence="3" id="KW-1185">Reference proteome</keyword>
<gene>
    <name evidence="2" type="ORF">AQI95_43095</name>
</gene>